<gene>
    <name evidence="2" type="ORF">GS399_18605</name>
</gene>
<dbReference type="RefSeq" id="WP_160846167.1">
    <property type="nucleotide sequence ID" value="NZ_WVHT01000012.1"/>
</dbReference>
<dbReference type="Gene3D" id="3.10.450.360">
    <property type="match status" value="1"/>
</dbReference>
<evidence type="ECO:0008006" key="4">
    <source>
        <dbReference type="Google" id="ProtNLM"/>
    </source>
</evidence>
<evidence type="ECO:0000313" key="2">
    <source>
        <dbReference type="EMBL" id="MXV52986.1"/>
    </source>
</evidence>
<accession>A0A7K1YEG4</accession>
<dbReference type="AlphaFoldDB" id="A0A7K1YEG4"/>
<feature type="chain" id="PRO_5029465018" description="PepSY domain-containing protein" evidence="1">
    <location>
        <begin position="21"/>
        <end position="184"/>
    </location>
</feature>
<name>A0A7K1YEG4_9SPHI</name>
<evidence type="ECO:0000313" key="3">
    <source>
        <dbReference type="Proteomes" id="UP000466586"/>
    </source>
</evidence>
<dbReference type="SUPFAM" id="SSF160574">
    <property type="entry name" value="BT0923-like"/>
    <property type="match status" value="1"/>
</dbReference>
<comment type="caution">
    <text evidence="2">The sequence shown here is derived from an EMBL/GenBank/DDBJ whole genome shotgun (WGS) entry which is preliminary data.</text>
</comment>
<protein>
    <recommendedName>
        <fullName evidence="4">PepSY domain-containing protein</fullName>
    </recommendedName>
</protein>
<proteinExistence type="predicted"/>
<sequence>MKKLAVLAVAVLLTSARLFAQDDVVITGSKKAGSTVSSEEITKAIQEKFPNAKSVKYYEVPASGVENGWAVSKDYNLTSGEDVGHYAVSFYQNNAKYYGLFDKDGKVEMYKYKRSEATLPDAVKQSLRDLAKGDYKSWKIDKSTYYKTEQEGGSGKEYYEVTASKGSTKKKVYIAPDGKVIKIK</sequence>
<organism evidence="2 3">
    <name type="scientific">Hufsiella arboris</name>
    <dbReference type="NCBI Taxonomy" id="2695275"/>
    <lineage>
        <taxon>Bacteria</taxon>
        <taxon>Pseudomonadati</taxon>
        <taxon>Bacteroidota</taxon>
        <taxon>Sphingobacteriia</taxon>
        <taxon>Sphingobacteriales</taxon>
        <taxon>Sphingobacteriaceae</taxon>
        <taxon>Hufsiella</taxon>
    </lineage>
</organism>
<keyword evidence="3" id="KW-1185">Reference proteome</keyword>
<keyword evidence="1" id="KW-0732">Signal</keyword>
<dbReference type="EMBL" id="WVHT01000012">
    <property type="protein sequence ID" value="MXV52986.1"/>
    <property type="molecule type" value="Genomic_DNA"/>
</dbReference>
<evidence type="ECO:0000256" key="1">
    <source>
        <dbReference type="SAM" id="SignalP"/>
    </source>
</evidence>
<feature type="signal peptide" evidence="1">
    <location>
        <begin position="1"/>
        <end position="20"/>
    </location>
</feature>
<dbReference type="Proteomes" id="UP000466586">
    <property type="component" value="Unassembled WGS sequence"/>
</dbReference>
<reference evidence="2 3" key="1">
    <citation type="submission" date="2019-11" db="EMBL/GenBank/DDBJ databases">
        <title>Pedobacter sp. HMF7647 Genome sequencing and assembly.</title>
        <authorList>
            <person name="Kang H."/>
            <person name="Kim H."/>
            <person name="Joh K."/>
        </authorList>
    </citation>
    <scope>NUCLEOTIDE SEQUENCE [LARGE SCALE GENOMIC DNA]</scope>
    <source>
        <strain evidence="2 3">HMF7647</strain>
    </source>
</reference>